<dbReference type="Pfam" id="PF00069">
    <property type="entry name" value="Pkinase"/>
    <property type="match status" value="2"/>
</dbReference>
<dbReference type="Gene3D" id="2.130.10.10">
    <property type="entry name" value="YVTN repeat-like/Quinoprotein amine dehydrogenase"/>
    <property type="match status" value="1"/>
</dbReference>
<feature type="repeat" description="WD" evidence="7">
    <location>
        <begin position="138"/>
        <end position="170"/>
    </location>
</feature>
<dbReference type="PROSITE" id="PS00107">
    <property type="entry name" value="PROTEIN_KINASE_ATP"/>
    <property type="match status" value="2"/>
</dbReference>
<dbReference type="STRING" id="4533.J3N6Z4"/>
<keyword evidence="1 7" id="KW-0853">WD repeat</keyword>
<dbReference type="InterPro" id="IPR008271">
    <property type="entry name" value="Ser/Thr_kinase_AS"/>
</dbReference>
<feature type="repeat" description="WD" evidence="7">
    <location>
        <begin position="94"/>
        <end position="137"/>
    </location>
</feature>
<dbReference type="Pfam" id="PF00400">
    <property type="entry name" value="WD40"/>
    <property type="match status" value="4"/>
</dbReference>
<proteinExistence type="predicted"/>
<dbReference type="Gene3D" id="1.10.510.10">
    <property type="entry name" value="Transferase(Phosphotransferase) domain 1"/>
    <property type="match status" value="2"/>
</dbReference>
<dbReference type="OMA" id="MEPNILE"/>
<dbReference type="PROSITE" id="PS50011">
    <property type="entry name" value="PROTEIN_KINASE_DOM"/>
    <property type="match status" value="2"/>
</dbReference>
<feature type="region of interest" description="Disordered" evidence="9">
    <location>
        <begin position="223"/>
        <end position="252"/>
    </location>
</feature>
<evidence type="ECO:0000256" key="7">
    <source>
        <dbReference type="PROSITE-ProRule" id="PRU00221"/>
    </source>
</evidence>
<keyword evidence="4 8" id="KW-0547">Nucleotide-binding</keyword>
<dbReference type="AlphaFoldDB" id="J3N6Z4"/>
<reference evidence="11" key="1">
    <citation type="journal article" date="2013" name="Nat. Commun.">
        <title>Whole-genome sequencing of Oryza brachyantha reveals mechanisms underlying Oryza genome evolution.</title>
        <authorList>
            <person name="Chen J."/>
            <person name="Huang Q."/>
            <person name="Gao D."/>
            <person name="Wang J."/>
            <person name="Lang Y."/>
            <person name="Liu T."/>
            <person name="Li B."/>
            <person name="Bai Z."/>
            <person name="Luis Goicoechea J."/>
            <person name="Liang C."/>
            <person name="Chen C."/>
            <person name="Zhang W."/>
            <person name="Sun S."/>
            <person name="Liao Y."/>
            <person name="Zhang X."/>
            <person name="Yang L."/>
            <person name="Song C."/>
            <person name="Wang M."/>
            <person name="Shi J."/>
            <person name="Liu G."/>
            <person name="Liu J."/>
            <person name="Zhou H."/>
            <person name="Zhou W."/>
            <person name="Yu Q."/>
            <person name="An N."/>
            <person name="Chen Y."/>
            <person name="Cai Q."/>
            <person name="Wang B."/>
            <person name="Liu B."/>
            <person name="Min J."/>
            <person name="Huang Y."/>
            <person name="Wu H."/>
            <person name="Li Z."/>
            <person name="Zhang Y."/>
            <person name="Yin Y."/>
            <person name="Song W."/>
            <person name="Jiang J."/>
            <person name="Jackson S.A."/>
            <person name="Wing R.A."/>
            <person name="Wang J."/>
            <person name="Chen M."/>
        </authorList>
    </citation>
    <scope>NUCLEOTIDE SEQUENCE [LARGE SCALE GENOMIC DNA]</scope>
    <source>
        <strain evidence="11">cv. IRGC 101232</strain>
    </source>
</reference>
<accession>J3N6Z4</accession>
<keyword evidence="2" id="KW-0808">Transferase</keyword>
<dbReference type="SMART" id="SM00320">
    <property type="entry name" value="WD40"/>
    <property type="match status" value="4"/>
</dbReference>
<feature type="binding site" evidence="8">
    <location>
        <position position="621"/>
    </location>
    <ligand>
        <name>ATP</name>
        <dbReference type="ChEBI" id="CHEBI:30616"/>
    </ligand>
</feature>
<evidence type="ECO:0000256" key="9">
    <source>
        <dbReference type="SAM" id="MobiDB-lite"/>
    </source>
</evidence>
<evidence type="ECO:0000256" key="6">
    <source>
        <dbReference type="ARBA" id="ARBA00022840"/>
    </source>
</evidence>
<dbReference type="SMART" id="SM00220">
    <property type="entry name" value="S_TKc"/>
    <property type="match status" value="2"/>
</dbReference>
<dbReference type="EnsemblPlants" id="OB11G15800.1">
    <property type="protein sequence ID" value="OB11G15800.1"/>
    <property type="gene ID" value="OB11G15800"/>
</dbReference>
<evidence type="ECO:0000256" key="5">
    <source>
        <dbReference type="ARBA" id="ARBA00022777"/>
    </source>
</evidence>
<dbReference type="SUPFAM" id="SSF56112">
    <property type="entry name" value="Protein kinase-like (PK-like)"/>
    <property type="match status" value="2"/>
</dbReference>
<dbReference type="PROSITE" id="PS50294">
    <property type="entry name" value="WD_REPEATS_REGION"/>
    <property type="match status" value="2"/>
</dbReference>
<dbReference type="InterPro" id="IPR000719">
    <property type="entry name" value="Prot_kinase_dom"/>
</dbReference>
<dbReference type="InterPro" id="IPR020472">
    <property type="entry name" value="WD40_PAC1"/>
</dbReference>
<dbReference type="eggNOG" id="KOG0276">
    <property type="taxonomic scope" value="Eukaryota"/>
</dbReference>
<dbReference type="PROSITE" id="PS50082">
    <property type="entry name" value="WD_REPEATS_2"/>
    <property type="match status" value="3"/>
</dbReference>
<evidence type="ECO:0000313" key="11">
    <source>
        <dbReference type="EnsemblPlants" id="OB11G15800.1"/>
    </source>
</evidence>
<dbReference type="GO" id="GO:0004672">
    <property type="term" value="F:protein kinase activity"/>
    <property type="evidence" value="ECO:0007669"/>
    <property type="project" value="InterPro"/>
</dbReference>
<dbReference type="Proteomes" id="UP000006038">
    <property type="component" value="Chromosome 11"/>
</dbReference>
<dbReference type="PROSITE" id="PS00108">
    <property type="entry name" value="PROTEIN_KINASE_ST"/>
    <property type="match status" value="1"/>
</dbReference>
<evidence type="ECO:0000256" key="2">
    <source>
        <dbReference type="ARBA" id="ARBA00022679"/>
    </source>
</evidence>
<dbReference type="InterPro" id="IPR036322">
    <property type="entry name" value="WD40_repeat_dom_sf"/>
</dbReference>
<organism evidence="11">
    <name type="scientific">Oryza brachyantha</name>
    <name type="common">malo sina</name>
    <dbReference type="NCBI Taxonomy" id="4533"/>
    <lineage>
        <taxon>Eukaryota</taxon>
        <taxon>Viridiplantae</taxon>
        <taxon>Streptophyta</taxon>
        <taxon>Embryophyta</taxon>
        <taxon>Tracheophyta</taxon>
        <taxon>Spermatophyta</taxon>
        <taxon>Magnoliopsida</taxon>
        <taxon>Liliopsida</taxon>
        <taxon>Poales</taxon>
        <taxon>Poaceae</taxon>
        <taxon>BOP clade</taxon>
        <taxon>Oryzoideae</taxon>
        <taxon>Oryzeae</taxon>
        <taxon>Oryzinae</taxon>
        <taxon>Oryza</taxon>
    </lineage>
</organism>
<keyword evidence="5" id="KW-0418">Kinase</keyword>
<name>J3N6Z4_ORYBR</name>
<keyword evidence="12" id="KW-1185">Reference proteome</keyword>
<feature type="repeat" description="WD" evidence="7">
    <location>
        <begin position="51"/>
        <end position="93"/>
    </location>
</feature>
<feature type="binding site" evidence="8">
    <location>
        <position position="294"/>
    </location>
    <ligand>
        <name>ATP</name>
        <dbReference type="ChEBI" id="CHEBI:30616"/>
    </ligand>
</feature>
<dbReference type="SUPFAM" id="SSF50978">
    <property type="entry name" value="WD40 repeat-like"/>
    <property type="match status" value="1"/>
</dbReference>
<feature type="domain" description="Protein kinase" evidence="10">
    <location>
        <begin position="592"/>
        <end position="886"/>
    </location>
</feature>
<evidence type="ECO:0000256" key="3">
    <source>
        <dbReference type="ARBA" id="ARBA00022737"/>
    </source>
</evidence>
<evidence type="ECO:0000313" key="12">
    <source>
        <dbReference type="Proteomes" id="UP000006038"/>
    </source>
</evidence>
<feature type="domain" description="Protein kinase" evidence="10">
    <location>
        <begin position="265"/>
        <end position="561"/>
    </location>
</feature>
<evidence type="ECO:0000259" key="10">
    <source>
        <dbReference type="PROSITE" id="PS50011"/>
    </source>
</evidence>
<dbReference type="InterPro" id="IPR015943">
    <property type="entry name" value="WD40/YVTN_repeat-like_dom_sf"/>
</dbReference>
<dbReference type="CDD" id="cd00200">
    <property type="entry name" value="WD40"/>
    <property type="match status" value="1"/>
</dbReference>
<feature type="compositionally biased region" description="Polar residues" evidence="9">
    <location>
        <begin position="223"/>
        <end position="238"/>
    </location>
</feature>
<evidence type="ECO:0000256" key="4">
    <source>
        <dbReference type="ARBA" id="ARBA00022741"/>
    </source>
</evidence>
<dbReference type="InterPro" id="IPR017441">
    <property type="entry name" value="Protein_kinase_ATP_BS"/>
</dbReference>
<dbReference type="InterPro" id="IPR011009">
    <property type="entry name" value="Kinase-like_dom_sf"/>
</dbReference>
<dbReference type="InterPro" id="IPR019775">
    <property type="entry name" value="WD40_repeat_CS"/>
</dbReference>
<dbReference type="Gene3D" id="3.30.200.20">
    <property type="entry name" value="Phosphorylase Kinase, domain 1"/>
    <property type="match status" value="2"/>
</dbReference>
<dbReference type="Gramene" id="OB11G15800.1">
    <property type="protein sequence ID" value="OB11G15800.1"/>
    <property type="gene ID" value="OB11G15800"/>
</dbReference>
<dbReference type="InterPro" id="IPR001680">
    <property type="entry name" value="WD40_rpt"/>
</dbReference>
<dbReference type="PANTHER" id="PTHR45707:SF59">
    <property type="entry name" value="PROTEIN KINASE DOMAIN-CONTAINING PROTEIN"/>
    <property type="match status" value="1"/>
</dbReference>
<dbReference type="GO" id="GO:0005524">
    <property type="term" value="F:ATP binding"/>
    <property type="evidence" value="ECO:0007669"/>
    <property type="project" value="UniProtKB-UniRule"/>
</dbReference>
<evidence type="ECO:0000256" key="1">
    <source>
        <dbReference type="ARBA" id="ARBA00022574"/>
    </source>
</evidence>
<reference evidence="11" key="2">
    <citation type="submission" date="2013-04" db="UniProtKB">
        <authorList>
            <consortium name="EnsemblPlants"/>
        </authorList>
    </citation>
    <scope>IDENTIFICATION</scope>
</reference>
<dbReference type="HOGENOM" id="CLU_000288_121_1_1"/>
<dbReference type="PRINTS" id="PR00320">
    <property type="entry name" value="GPROTEINBRPT"/>
</dbReference>
<protein>
    <recommendedName>
        <fullName evidence="10">Protein kinase domain-containing protein</fullName>
    </recommendedName>
</protein>
<dbReference type="PANTHER" id="PTHR45707">
    <property type="entry name" value="C2 CALCIUM/LIPID-BINDING PLANT PHOSPHORIBOSYLTRANSFERASE FAMILY PROTEIN"/>
    <property type="match status" value="1"/>
</dbReference>
<dbReference type="PROSITE" id="PS00678">
    <property type="entry name" value="WD_REPEATS_1"/>
    <property type="match status" value="1"/>
</dbReference>
<keyword evidence="3" id="KW-0677">Repeat</keyword>
<dbReference type="FunFam" id="3.30.200.20:FF:000465">
    <property type="entry name" value="Cysteine-rich receptor-like protein kinase 6"/>
    <property type="match status" value="2"/>
</dbReference>
<keyword evidence="6 8" id="KW-0067">ATP-binding</keyword>
<sequence length="886" mass="100142">MKMVTSFKAFSSQITSLAILPTQPYVLSASYDLIIKLRDWENGWKCRQVFKEEHSGSVMQVAFNPKDTNVFAGISKDMTLKIWSVDSPRSKLTLAGHASILRCLDYFTSGDKQYVVTGSEDGTAKIWDVQNKRCVQTLEGHANRVSAVCSHPELPILITGSRDGTVRLWNSNTFRHDLMDIWCKITLEGILNFGLRKVHALGCMKGSRRFSDKYVIITYKSGDSGQSEMKGESSTQNRAENKSQHRSTLPKNPPLKFFKDITDNFSGEREIGRGAFGVVYKGVLENGEVIAVKKLERTSGIHARRFQNEAENLVELEHKNIVKLIGSCCQAETQVVQHNGKHVFIDVEEKLLCYEYLSNGSLDNYIYDESNGIDWPTRFKIIIGICNGLHFLHKERNEAIIHMNLKPSNILLGDDMVPKIADFGLSRLFGQEQTRVITKNVVGWIGYIAPEYYYRGEISEKSDIFSLGVLILEIVTGLKNDSSSQDISSRILIDNVHKNWLKTSQISSKYPSLEADGLLQAKRCIEIGLNCVDTNPKKRPAIGEIIVKLTDQGTDISDEAIIREQMEKRRLIVSTLTRNPKLDFLEKITNNFSREQEIGRGSFGVVYKGVLPNGEVVAVKKLLDSVAEINQDKQFQSEAGILIDLNHTNIVKLIGYCYETRKDVVEKDRKFFFIETSKKLLCYEYLPRGSLDRYIYGESSELNWDMRFKIIKGICQGLMFLHELKRPIIHLDLKPGNVLLDDNMMPKIADFGLSRLLGEDKTRTRTLTVVGSRGYIAPEYCYSGEISTKSDIFSLGVLIIEIVTGLKVDSSSQDISSQEFIGNVRKNWSKMPHIASNYRLLDANCLQQVKRCIDIALSCVEKNPKDRPSIGEIVDRLNCKKGQTII</sequence>
<dbReference type="FunFam" id="1.10.510.10:FF:000625">
    <property type="entry name" value="Cysteine-rich receptor-like protein kinase 6"/>
    <property type="match status" value="2"/>
</dbReference>
<evidence type="ECO:0000256" key="8">
    <source>
        <dbReference type="PROSITE-ProRule" id="PRU10141"/>
    </source>
</evidence>